<evidence type="ECO:0000313" key="10">
    <source>
        <dbReference type="RefSeq" id="XP_019708228.1"/>
    </source>
</evidence>
<evidence type="ECO:0000256" key="3">
    <source>
        <dbReference type="ARBA" id="ARBA00023204"/>
    </source>
</evidence>
<comment type="subcellular location">
    <subcellularLocation>
        <location evidence="1">Nucleus</location>
    </subcellularLocation>
</comment>
<dbReference type="InterPro" id="IPR048800">
    <property type="entry name" value="Cac1-like_C"/>
</dbReference>
<evidence type="ECO:0000313" key="9">
    <source>
        <dbReference type="RefSeq" id="XP_019708226.1"/>
    </source>
</evidence>
<dbReference type="GeneID" id="105051488"/>
<dbReference type="Pfam" id="PF21796">
    <property type="entry name" value="Cac1_C"/>
    <property type="match status" value="1"/>
</dbReference>
<feature type="region of interest" description="Disordered" evidence="5">
    <location>
        <begin position="551"/>
        <end position="596"/>
    </location>
</feature>
<gene>
    <name evidence="9 10 11" type="primary">LOC105051488</name>
</gene>
<dbReference type="GO" id="GO:0006281">
    <property type="term" value="P:DNA repair"/>
    <property type="evidence" value="ECO:0007669"/>
    <property type="project" value="UniProtKB-KW"/>
</dbReference>
<accession>A0A6J0PMF7</accession>
<dbReference type="Proteomes" id="UP000504607">
    <property type="component" value="Chromosome 9"/>
</dbReference>
<dbReference type="PANTHER" id="PTHR15272">
    <property type="entry name" value="CHROMATIN ASSEMBLY FACTOR 1 SUBUNIT A CAF-1 SUBUNIT A"/>
    <property type="match status" value="1"/>
</dbReference>
<keyword evidence="8" id="KW-1185">Reference proteome</keyword>
<dbReference type="PANTHER" id="PTHR15272:SF0">
    <property type="entry name" value="CHROMATIN ASSEMBLY FACTOR 1 SUBUNIT A"/>
    <property type="match status" value="1"/>
</dbReference>
<evidence type="ECO:0000256" key="4">
    <source>
        <dbReference type="ARBA" id="ARBA00023242"/>
    </source>
</evidence>
<dbReference type="RefSeq" id="XP_019708228.1">
    <property type="nucleotide sequence ID" value="XM_019852669.1"/>
</dbReference>
<dbReference type="RefSeq" id="XP_019708226.1">
    <property type="nucleotide sequence ID" value="XM_019852667.1"/>
</dbReference>
<keyword evidence="4" id="KW-0539">Nucleus</keyword>
<keyword evidence="2" id="KW-0227">DNA damage</keyword>
<evidence type="ECO:0000259" key="6">
    <source>
        <dbReference type="Pfam" id="PF12253"/>
    </source>
</evidence>
<dbReference type="Pfam" id="PF12253">
    <property type="entry name" value="CAF1A_dimeriz"/>
    <property type="match status" value="1"/>
</dbReference>
<dbReference type="AlphaFoldDB" id="A0A6J0PMF7"/>
<reference evidence="9 10" key="1">
    <citation type="submission" date="2025-04" db="UniProtKB">
        <authorList>
            <consortium name="RefSeq"/>
        </authorList>
    </citation>
    <scope>IDENTIFICATION</scope>
</reference>
<dbReference type="GO" id="GO:0006334">
    <property type="term" value="P:nucleosome assembly"/>
    <property type="evidence" value="ECO:0007669"/>
    <property type="project" value="TreeGrafter"/>
</dbReference>
<protein>
    <submittedName>
        <fullName evidence="9 10">Chromatin assembly factor 1 subunit FSM isoform X1</fullName>
    </submittedName>
</protein>
<evidence type="ECO:0000313" key="8">
    <source>
        <dbReference type="Proteomes" id="UP000504607"/>
    </source>
</evidence>
<proteinExistence type="predicted"/>
<evidence type="ECO:0000256" key="1">
    <source>
        <dbReference type="ARBA" id="ARBA00004123"/>
    </source>
</evidence>
<feature type="compositionally biased region" description="Acidic residues" evidence="5">
    <location>
        <begin position="551"/>
        <end position="576"/>
    </location>
</feature>
<dbReference type="GO" id="GO:0005634">
    <property type="term" value="C:nucleus"/>
    <property type="evidence" value="ECO:0007669"/>
    <property type="project" value="UniProtKB-SubCell"/>
</dbReference>
<dbReference type="InterPro" id="IPR022043">
    <property type="entry name" value="CAF1A_DD"/>
</dbReference>
<feature type="region of interest" description="Disordered" evidence="5">
    <location>
        <begin position="306"/>
        <end position="350"/>
    </location>
</feature>
<dbReference type="OrthoDB" id="440676at2759"/>
<keyword evidence="3" id="KW-0234">DNA repair</keyword>
<dbReference type="GO" id="GO:0033186">
    <property type="term" value="C:CAF-1 complex"/>
    <property type="evidence" value="ECO:0007669"/>
    <property type="project" value="TreeGrafter"/>
</dbReference>
<evidence type="ECO:0000259" key="7">
    <source>
        <dbReference type="Pfam" id="PF21796"/>
    </source>
</evidence>
<evidence type="ECO:0000256" key="2">
    <source>
        <dbReference type="ARBA" id="ARBA00022763"/>
    </source>
</evidence>
<evidence type="ECO:0000256" key="5">
    <source>
        <dbReference type="SAM" id="MobiDB-lite"/>
    </source>
</evidence>
<feature type="region of interest" description="Disordered" evidence="5">
    <location>
        <begin position="369"/>
        <end position="388"/>
    </location>
</feature>
<feature type="domain" description="Chromatin assembly factor 1 subunit Cac1-like C-terminal" evidence="7">
    <location>
        <begin position="739"/>
        <end position="789"/>
    </location>
</feature>
<feature type="domain" description="Chromatin assembly factor 1 subunit A dimerization" evidence="6">
    <location>
        <begin position="509"/>
        <end position="573"/>
    </location>
</feature>
<dbReference type="RefSeq" id="XP_029122419.1">
    <property type="nucleotide sequence ID" value="XM_029266586.1"/>
</dbReference>
<evidence type="ECO:0000313" key="11">
    <source>
        <dbReference type="RefSeq" id="XP_029122419.1"/>
    </source>
</evidence>
<organism evidence="8 10">
    <name type="scientific">Elaeis guineensis var. tenera</name>
    <name type="common">Oil palm</name>
    <dbReference type="NCBI Taxonomy" id="51953"/>
    <lineage>
        <taxon>Eukaryota</taxon>
        <taxon>Viridiplantae</taxon>
        <taxon>Streptophyta</taxon>
        <taxon>Embryophyta</taxon>
        <taxon>Tracheophyta</taxon>
        <taxon>Spermatophyta</taxon>
        <taxon>Magnoliopsida</taxon>
        <taxon>Liliopsida</taxon>
        <taxon>Arecaceae</taxon>
        <taxon>Arecoideae</taxon>
        <taxon>Cocoseae</taxon>
        <taxon>Elaeidinae</taxon>
        <taxon>Elaeis</taxon>
    </lineage>
</organism>
<sequence>MAEIVSNSCEVDCSNGPQIDSDKLIFDKSRSETFKQLQDTEKNQKKGAKKPLKRKRASIEENVIGADKESLITTYRQELEELFEYYKEVSSYKLHLDEYSLLSNNSVVACLLEESSLPFSKLVDEIYGKLKARGGNWEGITLASVRSTVLFIGQRVMYGIADPDADVLEDESQLCLWCWETRDTKLLPITYRWILSIRRIGRKKIHERISALSATLSALSIPESHENYKSELLKTSEKLGKAINGMGIRLLVERLKQKNVTDMYVTEAKPKEALIKDFDPKSEKKGVDRGIQKEKCQAEKELKRLQKEAEKEQKRHEKEQAELRKQHKRQKEEAQRDQRRREREEAELKKQLALQKQATIMERFLKSKKSNDCSDNSENVSPASPCKTEDLVEPMDRVISEQESLHTVEDLRKLHVASWHKARYSNRSNRWGVRRNPKVELIKELKLRGSSFGKVATPNMGCACDKVNGNGEPDMDMLVDKWEETIPNEISCQEDAYVAPTCIWLVIKKLLQFDKSPRPAYYGTCHRKSSVVGPRQPFKKDPDLEYDINSDEEWEEEDPGESLSDCDGDNEEELLEEGSLNREDEDENEDSFFVPDGYLSEDEQGVRVDGPSYVMENEAKSSCCFKLQIESEEFRALLRHQKYLCTVTEQALQKNQPFVISNLIHEKAELISAVGLVGTPKFEQICLQALCMQPCPGGSNIDQSMNYNSSNKDPEICRPQSKNSSTPVVCAAIMPDSDLSEFVECIQSCPHGMSKLVDLLHCKFPSSTKSFLRNKVREISDFVNNHWQVKKEVLDKLDLSNSPDKSCRPKGTATLSSKWCLPPSEYSMDVPKSSQPCFKTEAHLVEDQHRINPGMDNSSI</sequence>
<name>A0A6J0PMF7_ELAGV</name>